<dbReference type="InterPro" id="IPR001647">
    <property type="entry name" value="HTH_TetR"/>
</dbReference>
<dbReference type="GO" id="GO:0003677">
    <property type="term" value="F:DNA binding"/>
    <property type="evidence" value="ECO:0007669"/>
    <property type="project" value="UniProtKB-UniRule"/>
</dbReference>
<dbReference type="PRINTS" id="PR00455">
    <property type="entry name" value="HTHTETR"/>
</dbReference>
<dbReference type="PANTHER" id="PTHR43479">
    <property type="entry name" value="ACREF/ENVCD OPERON REPRESSOR-RELATED"/>
    <property type="match status" value="1"/>
</dbReference>
<name>A0A2T3FWT2_9FIRM</name>
<dbReference type="AlphaFoldDB" id="A0A2T3FWT2"/>
<keyword evidence="1 2" id="KW-0238">DNA-binding</keyword>
<dbReference type="InterPro" id="IPR009057">
    <property type="entry name" value="Homeodomain-like_sf"/>
</dbReference>
<dbReference type="Gene3D" id="1.10.357.10">
    <property type="entry name" value="Tetracycline Repressor, domain 2"/>
    <property type="match status" value="1"/>
</dbReference>
<evidence type="ECO:0000259" key="3">
    <source>
        <dbReference type="PROSITE" id="PS50977"/>
    </source>
</evidence>
<feature type="domain" description="HTH tetR-type" evidence="3">
    <location>
        <begin position="6"/>
        <end position="66"/>
    </location>
</feature>
<dbReference type="Proteomes" id="UP000240974">
    <property type="component" value="Unassembled WGS sequence"/>
</dbReference>
<dbReference type="PANTHER" id="PTHR43479:SF11">
    <property type="entry name" value="ACREF_ENVCD OPERON REPRESSOR-RELATED"/>
    <property type="match status" value="1"/>
</dbReference>
<protein>
    <submittedName>
        <fullName evidence="4">TetR/AcrR family transcriptional regulator</fullName>
    </submittedName>
</protein>
<reference evidence="4 5" key="1">
    <citation type="journal article" date="2019" name="Int. J. Syst. Evol. Microbiol.">
        <title>Faecalibacillus intestinalis gen. nov., sp. nov. and Faecalibacillus faecis sp. nov., isolated from human faeces.</title>
        <authorList>
            <person name="Seo B."/>
            <person name="Jeon K."/>
            <person name="Baek I."/>
            <person name="Lee Y.M."/>
            <person name="Baek K."/>
            <person name="Ko G."/>
        </authorList>
    </citation>
    <scope>NUCLEOTIDE SEQUENCE [LARGE SCALE GENOMIC DNA]</scope>
    <source>
        <strain evidence="4 5">SNUG30099</strain>
    </source>
</reference>
<dbReference type="Pfam" id="PF00440">
    <property type="entry name" value="TetR_N"/>
    <property type="match status" value="1"/>
</dbReference>
<sequence length="201" mass="23210">MRQETVGVTENLLKSATEEFLEKGFMKASLRNISAKSGVSTNSIYTRFKDKEGLFSTIVKETADELMNIYLESIQKAIYSPDLNQANYEGEEGTDFVLDYIYQHFTEFKLIFCCSTGSQYEHFLDELGKIEESYYQELVDKYGKEDFTVDPFFIHVFCRAGWQTMYELVAHDCSYKEAQSFMNSTKLFNVAGWKAVMGIDE</sequence>
<dbReference type="InterPro" id="IPR050624">
    <property type="entry name" value="HTH-type_Tx_Regulator"/>
</dbReference>
<dbReference type="PROSITE" id="PS50977">
    <property type="entry name" value="HTH_TETR_2"/>
    <property type="match status" value="1"/>
</dbReference>
<comment type="caution">
    <text evidence="4">The sequence shown here is derived from an EMBL/GenBank/DDBJ whole genome shotgun (WGS) entry which is preliminary data.</text>
</comment>
<gene>
    <name evidence="4" type="ORF">C7U54_10415</name>
</gene>
<dbReference type="EMBL" id="PYLQ01000016">
    <property type="protein sequence ID" value="PST39703.1"/>
    <property type="molecule type" value="Genomic_DNA"/>
</dbReference>
<dbReference type="SUPFAM" id="SSF46689">
    <property type="entry name" value="Homeodomain-like"/>
    <property type="match status" value="1"/>
</dbReference>
<evidence type="ECO:0000313" key="4">
    <source>
        <dbReference type="EMBL" id="PST39703.1"/>
    </source>
</evidence>
<proteinExistence type="predicted"/>
<accession>A0A2T3FWT2</accession>
<keyword evidence="5" id="KW-1185">Reference proteome</keyword>
<evidence type="ECO:0000313" key="5">
    <source>
        <dbReference type="Proteomes" id="UP000240974"/>
    </source>
</evidence>
<dbReference type="RefSeq" id="WP_107030262.1">
    <property type="nucleotide sequence ID" value="NZ_JADPGG010000113.1"/>
</dbReference>
<organism evidence="4 5">
    <name type="scientific">Faecalibacillus intestinalis</name>
    <dbReference type="NCBI Taxonomy" id="1982626"/>
    <lineage>
        <taxon>Bacteria</taxon>
        <taxon>Bacillati</taxon>
        <taxon>Bacillota</taxon>
        <taxon>Erysipelotrichia</taxon>
        <taxon>Erysipelotrichales</taxon>
        <taxon>Coprobacillaceae</taxon>
        <taxon>Faecalibacillus</taxon>
    </lineage>
</organism>
<evidence type="ECO:0000256" key="2">
    <source>
        <dbReference type="PROSITE-ProRule" id="PRU00335"/>
    </source>
</evidence>
<evidence type="ECO:0000256" key="1">
    <source>
        <dbReference type="ARBA" id="ARBA00023125"/>
    </source>
</evidence>
<feature type="DNA-binding region" description="H-T-H motif" evidence="2">
    <location>
        <begin position="29"/>
        <end position="48"/>
    </location>
</feature>